<comment type="caution">
    <text evidence="2">The sequence shown here is derived from an EMBL/GenBank/DDBJ whole genome shotgun (WGS) entry which is preliminary data.</text>
</comment>
<evidence type="ECO:0000313" key="2">
    <source>
        <dbReference type="EMBL" id="KAJ1161316.1"/>
    </source>
</evidence>
<organism evidence="2 3">
    <name type="scientific">Pleurodeles waltl</name>
    <name type="common">Iberian ribbed newt</name>
    <dbReference type="NCBI Taxonomy" id="8319"/>
    <lineage>
        <taxon>Eukaryota</taxon>
        <taxon>Metazoa</taxon>
        <taxon>Chordata</taxon>
        <taxon>Craniata</taxon>
        <taxon>Vertebrata</taxon>
        <taxon>Euteleostomi</taxon>
        <taxon>Amphibia</taxon>
        <taxon>Batrachia</taxon>
        <taxon>Caudata</taxon>
        <taxon>Salamandroidea</taxon>
        <taxon>Salamandridae</taxon>
        <taxon>Pleurodelinae</taxon>
        <taxon>Pleurodeles</taxon>
    </lineage>
</organism>
<feature type="region of interest" description="Disordered" evidence="1">
    <location>
        <begin position="51"/>
        <end position="75"/>
    </location>
</feature>
<accession>A0AAV7S8N5</accession>
<proteinExistence type="predicted"/>
<dbReference type="EMBL" id="JANPWB010000008">
    <property type="protein sequence ID" value="KAJ1161316.1"/>
    <property type="molecule type" value="Genomic_DNA"/>
</dbReference>
<sequence>MHVDSGSLRVPCGARSIVWFQTLECGVTHVHRGEETAGPRAVRQMSMGDLTSAGRSRSDMTLSAPPVGRSATASGSYSKMGRPVVLAERYGGVIMTTLDTGCRPTPHAKSLVTQSNVNAGPSWAEAEDTMGVLLVDYEEESLEEGGVRDGEEPVEARVGAWEGVSANVSLSNMLHTNAAQQSWVMENQRPLVSWQAYLQALTLEPGNGHDASMGPVTVSTGVDVSVEHGGRRSAKDRQGCTDIGGGVEALTDNVQNAQGAMLVGSSGRSNRGQQRECRRKSGEEAGAGEQGAQD</sequence>
<feature type="compositionally biased region" description="Basic and acidic residues" evidence="1">
    <location>
        <begin position="273"/>
        <end position="283"/>
    </location>
</feature>
<feature type="region of interest" description="Disordered" evidence="1">
    <location>
        <begin position="262"/>
        <end position="294"/>
    </location>
</feature>
<keyword evidence="3" id="KW-1185">Reference proteome</keyword>
<protein>
    <submittedName>
        <fullName evidence="2">Uncharacterized protein</fullName>
    </submittedName>
</protein>
<gene>
    <name evidence="2" type="ORF">NDU88_001803</name>
</gene>
<dbReference type="AlphaFoldDB" id="A0AAV7S8N5"/>
<name>A0AAV7S8N5_PLEWA</name>
<evidence type="ECO:0000256" key="1">
    <source>
        <dbReference type="SAM" id="MobiDB-lite"/>
    </source>
</evidence>
<evidence type="ECO:0000313" key="3">
    <source>
        <dbReference type="Proteomes" id="UP001066276"/>
    </source>
</evidence>
<dbReference type="Proteomes" id="UP001066276">
    <property type="component" value="Chromosome 4_2"/>
</dbReference>
<reference evidence="2" key="1">
    <citation type="journal article" date="2022" name="bioRxiv">
        <title>Sequencing and chromosome-scale assembly of the giantPleurodeles waltlgenome.</title>
        <authorList>
            <person name="Brown T."/>
            <person name="Elewa A."/>
            <person name="Iarovenko S."/>
            <person name="Subramanian E."/>
            <person name="Araus A.J."/>
            <person name="Petzold A."/>
            <person name="Susuki M."/>
            <person name="Suzuki K.-i.T."/>
            <person name="Hayashi T."/>
            <person name="Toyoda A."/>
            <person name="Oliveira C."/>
            <person name="Osipova E."/>
            <person name="Leigh N.D."/>
            <person name="Simon A."/>
            <person name="Yun M.H."/>
        </authorList>
    </citation>
    <scope>NUCLEOTIDE SEQUENCE</scope>
    <source>
        <strain evidence="2">20211129_DDA</strain>
        <tissue evidence="2">Liver</tissue>
    </source>
</reference>